<proteinExistence type="predicted"/>
<dbReference type="AlphaFoldDB" id="A0AAW0CAS9"/>
<name>A0AAW0CAS9_9AGAR</name>
<evidence type="ECO:0000313" key="1">
    <source>
        <dbReference type="EMBL" id="KAK7036096.1"/>
    </source>
</evidence>
<dbReference type="Proteomes" id="UP001362999">
    <property type="component" value="Unassembled WGS sequence"/>
</dbReference>
<accession>A0AAW0CAS9</accession>
<evidence type="ECO:0000313" key="2">
    <source>
        <dbReference type="Proteomes" id="UP001362999"/>
    </source>
</evidence>
<keyword evidence="2" id="KW-1185">Reference proteome</keyword>
<reference evidence="1 2" key="1">
    <citation type="journal article" date="2024" name="J Genomics">
        <title>Draft genome sequencing and assembly of Favolaschia claudopus CIRM-BRFM 2984 isolated from oak limbs.</title>
        <authorList>
            <person name="Navarro D."/>
            <person name="Drula E."/>
            <person name="Chaduli D."/>
            <person name="Cazenave R."/>
            <person name="Ahrendt S."/>
            <person name="Wang J."/>
            <person name="Lipzen A."/>
            <person name="Daum C."/>
            <person name="Barry K."/>
            <person name="Grigoriev I.V."/>
            <person name="Favel A."/>
            <person name="Rosso M.N."/>
            <person name="Martin F."/>
        </authorList>
    </citation>
    <scope>NUCLEOTIDE SEQUENCE [LARGE SCALE GENOMIC DNA]</scope>
    <source>
        <strain evidence="1 2">CIRM-BRFM 2984</strain>
    </source>
</reference>
<gene>
    <name evidence="1" type="ORF">R3P38DRAFT_615455</name>
</gene>
<protein>
    <submittedName>
        <fullName evidence="1">Uncharacterized protein</fullName>
    </submittedName>
</protein>
<organism evidence="1 2">
    <name type="scientific">Favolaschia claudopus</name>
    <dbReference type="NCBI Taxonomy" id="2862362"/>
    <lineage>
        <taxon>Eukaryota</taxon>
        <taxon>Fungi</taxon>
        <taxon>Dikarya</taxon>
        <taxon>Basidiomycota</taxon>
        <taxon>Agaricomycotina</taxon>
        <taxon>Agaricomycetes</taxon>
        <taxon>Agaricomycetidae</taxon>
        <taxon>Agaricales</taxon>
        <taxon>Marasmiineae</taxon>
        <taxon>Mycenaceae</taxon>
        <taxon>Favolaschia</taxon>
    </lineage>
</organism>
<comment type="caution">
    <text evidence="1">The sequence shown here is derived from an EMBL/GenBank/DDBJ whole genome shotgun (WGS) entry which is preliminary data.</text>
</comment>
<dbReference type="EMBL" id="JAWWNJ010000019">
    <property type="protein sequence ID" value="KAK7036096.1"/>
    <property type="molecule type" value="Genomic_DNA"/>
</dbReference>
<sequence>MLLQLEADRALLASIQEQISHLKRSLQKERTEAQQRLLASLRGERFEARLRLDSYKYPILTIPNEILTEIFLNFLAPYPEPAPL</sequence>